<organism evidence="2 3">
    <name type="scientific">Kipferlia bialata</name>
    <dbReference type="NCBI Taxonomy" id="797122"/>
    <lineage>
        <taxon>Eukaryota</taxon>
        <taxon>Metamonada</taxon>
        <taxon>Carpediemonas-like organisms</taxon>
        <taxon>Kipferlia</taxon>
    </lineage>
</organism>
<dbReference type="PROSITE" id="PS51518">
    <property type="entry name" value="SGF29_C"/>
    <property type="match status" value="1"/>
</dbReference>
<gene>
    <name evidence="2" type="ORF">KIPB_000764</name>
</gene>
<dbReference type="OrthoDB" id="10248436at2759"/>
<comment type="caution">
    <text evidence="2">The sequence shown here is derived from an EMBL/GenBank/DDBJ whole genome shotgun (WGS) entry which is preliminary data.</text>
</comment>
<protein>
    <recommendedName>
        <fullName evidence="1">SGF29 C-terminal domain-containing protein</fullName>
    </recommendedName>
</protein>
<accession>A0A391NZV0</accession>
<name>A0A391NZV0_9EUKA</name>
<dbReference type="AlphaFoldDB" id="A0A391NZV0"/>
<dbReference type="Gene3D" id="2.30.30.140">
    <property type="match status" value="1"/>
</dbReference>
<dbReference type="Proteomes" id="UP000265618">
    <property type="component" value="Unassembled WGS sequence"/>
</dbReference>
<dbReference type="GO" id="GO:0000124">
    <property type="term" value="C:SAGA complex"/>
    <property type="evidence" value="ECO:0007669"/>
    <property type="project" value="InterPro"/>
</dbReference>
<feature type="domain" description="SGF29 C-terminal" evidence="1">
    <location>
        <begin position="5"/>
        <end position="177"/>
    </location>
</feature>
<dbReference type="InterPro" id="IPR037802">
    <property type="entry name" value="SGF29"/>
</dbReference>
<dbReference type="CDD" id="cd20393">
    <property type="entry name" value="Tudor_SGF29_rpt1"/>
    <property type="match status" value="1"/>
</dbReference>
<keyword evidence="3" id="KW-1185">Reference proteome</keyword>
<dbReference type="Pfam" id="PF07039">
    <property type="entry name" value="SGF29_Tudor"/>
    <property type="match status" value="1"/>
</dbReference>
<dbReference type="InterPro" id="IPR047288">
    <property type="entry name" value="Tudor_SGF29_rpt1"/>
</dbReference>
<evidence type="ECO:0000313" key="3">
    <source>
        <dbReference type="Proteomes" id="UP000265618"/>
    </source>
</evidence>
<dbReference type="PANTHER" id="PTHR21539:SF0">
    <property type="entry name" value="SAGA-ASSOCIATED FACTOR 29"/>
    <property type="match status" value="1"/>
</dbReference>
<proteinExistence type="predicted"/>
<dbReference type="EMBL" id="BDIP01000094">
    <property type="protein sequence ID" value="GCA62032.1"/>
    <property type="molecule type" value="Genomic_DNA"/>
</dbReference>
<dbReference type="PANTHER" id="PTHR21539">
    <property type="entry name" value="SAGA-ASSOCIATED FACTOR 29"/>
    <property type="match status" value="1"/>
</dbReference>
<sequence>MAPSPLTPLPREQSVAAFVQLAGDDTKSWMLGLVRSYSVADNQYEIADIAPENEKNPDIYHVPVSHVIKFPQDAGGDRFSAGELVLALWFDHEQLQWTSILYPAVVLTKHEAQDGAYVVAVRYSGDQALNYVQEQRLLKIPPSLYHECLGLFDAVAQSSSLPDDVEEAKLEPSSKRR</sequence>
<evidence type="ECO:0000313" key="2">
    <source>
        <dbReference type="EMBL" id="GCA62032.1"/>
    </source>
</evidence>
<reference evidence="2 3" key="1">
    <citation type="journal article" date="2018" name="PLoS ONE">
        <title>The draft genome of Kipferlia bialata reveals reductive genome evolution in fornicate parasites.</title>
        <authorList>
            <person name="Tanifuji G."/>
            <person name="Takabayashi S."/>
            <person name="Kume K."/>
            <person name="Takagi M."/>
            <person name="Nakayama T."/>
            <person name="Kamikawa R."/>
            <person name="Inagaki Y."/>
            <person name="Hashimoto T."/>
        </authorList>
    </citation>
    <scope>NUCLEOTIDE SEQUENCE [LARGE SCALE GENOMIC DNA]</scope>
    <source>
        <strain evidence="2">NY0173</strain>
    </source>
</reference>
<evidence type="ECO:0000259" key="1">
    <source>
        <dbReference type="PROSITE" id="PS51518"/>
    </source>
</evidence>
<dbReference type="InterPro" id="IPR010750">
    <property type="entry name" value="SGF29_tudor-like_dom"/>
</dbReference>